<dbReference type="CDD" id="cd12914">
    <property type="entry name" value="PDC1_DGC_like"/>
    <property type="match status" value="1"/>
</dbReference>
<dbReference type="Pfam" id="PF02743">
    <property type="entry name" value="dCache_1"/>
    <property type="match status" value="1"/>
</dbReference>
<reference evidence="9" key="1">
    <citation type="journal article" date="2019" name="Int. J. Syst. Evol. Microbiol.">
        <title>The Global Catalogue of Microorganisms (GCM) 10K type strain sequencing project: providing services to taxonomists for standard genome sequencing and annotation.</title>
        <authorList>
            <consortium name="The Broad Institute Genomics Platform"/>
            <consortium name="The Broad Institute Genome Sequencing Center for Infectious Disease"/>
            <person name="Wu L."/>
            <person name="Ma J."/>
        </authorList>
    </citation>
    <scope>NUCLEOTIDE SEQUENCE [LARGE SCALE GENOMIC DNA]</scope>
    <source>
        <strain evidence="9">NBRC 111756</strain>
    </source>
</reference>
<proteinExistence type="predicted"/>
<feature type="transmembrane region" description="Helical" evidence="6">
    <location>
        <begin position="293"/>
        <end position="313"/>
    </location>
</feature>
<keyword evidence="5 6" id="KW-0472">Membrane</keyword>
<keyword evidence="3 6" id="KW-0812">Transmembrane</keyword>
<dbReference type="InterPro" id="IPR033479">
    <property type="entry name" value="dCache_1"/>
</dbReference>
<name>A0ABW1ZY99_9GAMM</name>
<keyword evidence="9" id="KW-1185">Reference proteome</keyword>
<accession>A0ABW1ZY99</accession>
<evidence type="ECO:0000256" key="2">
    <source>
        <dbReference type="ARBA" id="ARBA00022475"/>
    </source>
</evidence>
<evidence type="ECO:0000313" key="8">
    <source>
        <dbReference type="EMBL" id="MFC6670169.1"/>
    </source>
</evidence>
<keyword evidence="2" id="KW-1003">Cell membrane</keyword>
<organism evidence="8 9">
    <name type="scientific">Marinobacterium aestuariivivens</name>
    <dbReference type="NCBI Taxonomy" id="1698799"/>
    <lineage>
        <taxon>Bacteria</taxon>
        <taxon>Pseudomonadati</taxon>
        <taxon>Pseudomonadota</taxon>
        <taxon>Gammaproteobacteria</taxon>
        <taxon>Oceanospirillales</taxon>
        <taxon>Oceanospirillaceae</taxon>
        <taxon>Marinobacterium</taxon>
    </lineage>
</organism>
<evidence type="ECO:0000256" key="5">
    <source>
        <dbReference type="ARBA" id="ARBA00023136"/>
    </source>
</evidence>
<dbReference type="Gene3D" id="3.30.450.20">
    <property type="entry name" value="PAS domain"/>
    <property type="match status" value="2"/>
</dbReference>
<dbReference type="Proteomes" id="UP001596422">
    <property type="component" value="Unassembled WGS sequence"/>
</dbReference>
<feature type="transmembrane region" description="Helical" evidence="6">
    <location>
        <begin position="12"/>
        <end position="34"/>
    </location>
</feature>
<keyword evidence="4 6" id="KW-1133">Transmembrane helix</keyword>
<evidence type="ECO:0000256" key="6">
    <source>
        <dbReference type="SAM" id="Phobius"/>
    </source>
</evidence>
<sequence length="404" mass="45130">MSEPPAPPRHPLIGRPCTIRIVTLVLVALLWLVLMYEQARNREAVEREALNGAANLTRTFEEHVVRTFHDVDAALLLLRRAWETDRGTFEEWVRLLGEAYDEALLVQIAVIGPGGRLAYSNLDPDAKPVDLSDREHFRVHKDRTEDALFISKPVKGRVSGRYSIQMTRPIPNERGGFGGVLVISLSPDYFSEFFATIDLGENGSIALIGTDGIFRARGSRSQMDVEAIGRSVPPGRPFMQADAPAAGYYRVRSSVDGIERLISYRQVADYPMVVAVTKAVDEVFAAHEQRWRYYQLGAGLISLLMFVGGYLLARSLRFQQRYQNRLVEQQARLQFANDSLRTLNDIATHSGDNLAAKLQRALTLGCRHLGVEFGIISQVAGGFIVSRPAWHRRVPRCVTATISS</sequence>
<evidence type="ECO:0000259" key="7">
    <source>
        <dbReference type="Pfam" id="PF02743"/>
    </source>
</evidence>
<evidence type="ECO:0000256" key="1">
    <source>
        <dbReference type="ARBA" id="ARBA00004651"/>
    </source>
</evidence>
<dbReference type="CDD" id="cd12915">
    <property type="entry name" value="PDC2_DGC_like"/>
    <property type="match status" value="1"/>
</dbReference>
<evidence type="ECO:0000256" key="4">
    <source>
        <dbReference type="ARBA" id="ARBA00022989"/>
    </source>
</evidence>
<protein>
    <submittedName>
        <fullName evidence="8">Cache domain-containing protein</fullName>
    </submittedName>
</protein>
<evidence type="ECO:0000256" key="3">
    <source>
        <dbReference type="ARBA" id="ARBA00022692"/>
    </source>
</evidence>
<dbReference type="EMBL" id="JBHSWE010000001">
    <property type="protein sequence ID" value="MFC6670169.1"/>
    <property type="molecule type" value="Genomic_DNA"/>
</dbReference>
<comment type="subcellular location">
    <subcellularLocation>
        <location evidence="1">Cell membrane</location>
        <topology evidence="1">Multi-pass membrane protein</topology>
    </subcellularLocation>
</comment>
<evidence type="ECO:0000313" key="9">
    <source>
        <dbReference type="Proteomes" id="UP001596422"/>
    </source>
</evidence>
<dbReference type="RefSeq" id="WP_379908677.1">
    <property type="nucleotide sequence ID" value="NZ_JBHSWE010000001.1"/>
</dbReference>
<gene>
    <name evidence="8" type="ORF">ACFQDL_08780</name>
</gene>
<feature type="domain" description="Cache" evidence="7">
    <location>
        <begin position="114"/>
        <end position="277"/>
    </location>
</feature>
<comment type="caution">
    <text evidence="8">The sequence shown here is derived from an EMBL/GenBank/DDBJ whole genome shotgun (WGS) entry which is preliminary data.</text>
</comment>